<evidence type="ECO:0000313" key="2">
    <source>
        <dbReference type="EMBL" id="GAA4241068.1"/>
    </source>
</evidence>
<feature type="transmembrane region" description="Helical" evidence="1">
    <location>
        <begin position="133"/>
        <end position="152"/>
    </location>
</feature>
<proteinExistence type="predicted"/>
<feature type="transmembrane region" description="Helical" evidence="1">
    <location>
        <begin position="6"/>
        <end position="22"/>
    </location>
</feature>
<dbReference type="Proteomes" id="UP001501682">
    <property type="component" value="Unassembled WGS sequence"/>
</dbReference>
<gene>
    <name evidence="2" type="ORF">GCM10022292_05970</name>
</gene>
<sequence>MLHAIVTSLLELIAAFSGFYFLSKNRDSKLRPFVYFLVITVFTDAMGSYTSFIDRIEFLHGLKTTPFVTNSWLFNIYIVGSLFFYIYFYKTQLMYPKHKKILNLLCAISVLVVIINIYFGWSILFGMLLKYNILWTTLSVFICVSLYFYEVLMSDKILIFYKSTLFYISIGLLLWWLIVPPLVFYMPYYKKIYPNLVSMRNGMLIMANIYLYGCFTIGFIWGKE</sequence>
<feature type="transmembrane region" description="Helical" evidence="1">
    <location>
        <begin position="164"/>
        <end position="183"/>
    </location>
</feature>
<comment type="caution">
    <text evidence="2">The sequence shown here is derived from an EMBL/GenBank/DDBJ whole genome shotgun (WGS) entry which is preliminary data.</text>
</comment>
<organism evidence="2 3">
    <name type="scientific">Winogradskyella damuponensis</name>
    <dbReference type="NCBI Taxonomy" id="943939"/>
    <lineage>
        <taxon>Bacteria</taxon>
        <taxon>Pseudomonadati</taxon>
        <taxon>Bacteroidota</taxon>
        <taxon>Flavobacteriia</taxon>
        <taxon>Flavobacteriales</taxon>
        <taxon>Flavobacteriaceae</taxon>
        <taxon>Winogradskyella</taxon>
    </lineage>
</organism>
<evidence type="ECO:0000256" key="1">
    <source>
        <dbReference type="SAM" id="Phobius"/>
    </source>
</evidence>
<protein>
    <submittedName>
        <fullName evidence="2">Uncharacterized protein</fullName>
    </submittedName>
</protein>
<feature type="transmembrane region" description="Helical" evidence="1">
    <location>
        <begin position="101"/>
        <end position="121"/>
    </location>
</feature>
<feature type="transmembrane region" description="Helical" evidence="1">
    <location>
        <begin position="34"/>
        <end position="52"/>
    </location>
</feature>
<keyword evidence="1" id="KW-0812">Transmembrane</keyword>
<feature type="transmembrane region" description="Helical" evidence="1">
    <location>
        <begin position="72"/>
        <end position="89"/>
    </location>
</feature>
<keyword evidence="1" id="KW-0472">Membrane</keyword>
<reference evidence="3" key="1">
    <citation type="journal article" date="2019" name="Int. J. Syst. Evol. Microbiol.">
        <title>The Global Catalogue of Microorganisms (GCM) 10K type strain sequencing project: providing services to taxonomists for standard genome sequencing and annotation.</title>
        <authorList>
            <consortium name="The Broad Institute Genomics Platform"/>
            <consortium name="The Broad Institute Genome Sequencing Center for Infectious Disease"/>
            <person name="Wu L."/>
            <person name="Ma J."/>
        </authorList>
    </citation>
    <scope>NUCLEOTIDE SEQUENCE [LARGE SCALE GENOMIC DNA]</scope>
    <source>
        <strain evidence="3">JCM 17633</strain>
    </source>
</reference>
<accession>A0ABP8CM60</accession>
<keyword evidence="3" id="KW-1185">Reference proteome</keyword>
<dbReference type="EMBL" id="BAABCB010000005">
    <property type="protein sequence ID" value="GAA4241068.1"/>
    <property type="molecule type" value="Genomic_DNA"/>
</dbReference>
<evidence type="ECO:0000313" key="3">
    <source>
        <dbReference type="Proteomes" id="UP001501682"/>
    </source>
</evidence>
<keyword evidence="1" id="KW-1133">Transmembrane helix</keyword>
<name>A0ABP8CM60_9FLAO</name>
<feature type="transmembrane region" description="Helical" evidence="1">
    <location>
        <begin position="203"/>
        <end position="222"/>
    </location>
</feature>
<dbReference type="RefSeq" id="WP_344712458.1">
    <property type="nucleotide sequence ID" value="NZ_BAABCB010000005.1"/>
</dbReference>